<name>A0A5K1JUY2_9APHY</name>
<dbReference type="EMBL" id="LR725003">
    <property type="protein sequence ID" value="VWO95650.1"/>
    <property type="molecule type" value="Genomic_DNA"/>
</dbReference>
<sequence length="72" mass="7950">MVHITPSSAQRNGQILLRWFEQRDVPPTRDQGAATTPSMHSPPPSLDVLECRVSLCTTASRHWALKQPSGIS</sequence>
<accession>A0A5K1JUY2</accession>
<proteinExistence type="predicted"/>
<dbReference type="AlphaFoldDB" id="A0A5K1JUY2"/>
<evidence type="ECO:0000256" key="1">
    <source>
        <dbReference type="SAM" id="MobiDB-lite"/>
    </source>
</evidence>
<organism evidence="2">
    <name type="scientific">Ganoderma boninense</name>
    <dbReference type="NCBI Taxonomy" id="34458"/>
    <lineage>
        <taxon>Eukaryota</taxon>
        <taxon>Fungi</taxon>
        <taxon>Dikarya</taxon>
        <taxon>Basidiomycota</taxon>
        <taxon>Agaricomycotina</taxon>
        <taxon>Agaricomycetes</taxon>
        <taxon>Polyporales</taxon>
        <taxon>Polyporaceae</taxon>
        <taxon>Ganoderma</taxon>
    </lineage>
</organism>
<reference evidence="2" key="1">
    <citation type="submission" date="2019-10" db="EMBL/GenBank/DDBJ databases">
        <authorList>
            <person name="Nor Muhammad N."/>
        </authorList>
    </citation>
    <scope>NUCLEOTIDE SEQUENCE</scope>
</reference>
<protein>
    <submittedName>
        <fullName evidence="2">Cell surface hydrophobicity-associated protein</fullName>
    </submittedName>
</protein>
<feature type="region of interest" description="Disordered" evidence="1">
    <location>
        <begin position="23"/>
        <end position="45"/>
    </location>
</feature>
<evidence type="ECO:0000313" key="2">
    <source>
        <dbReference type="EMBL" id="VWO95650.1"/>
    </source>
</evidence>
<gene>
    <name evidence="2" type="primary">Q7Z8E8</name>
</gene>